<feature type="compositionally biased region" description="Polar residues" evidence="2">
    <location>
        <begin position="403"/>
        <end position="412"/>
    </location>
</feature>
<name>A0A086SY40_HAPC1</name>
<dbReference type="InterPro" id="IPR001138">
    <property type="entry name" value="Zn2Cys6_DnaBD"/>
</dbReference>
<dbReference type="HOGENOM" id="CLU_616712_0_0_1"/>
<dbReference type="PROSITE" id="PS00463">
    <property type="entry name" value="ZN2_CY6_FUNGAL_1"/>
    <property type="match status" value="1"/>
</dbReference>
<feature type="compositionally biased region" description="Polar residues" evidence="2">
    <location>
        <begin position="202"/>
        <end position="211"/>
    </location>
</feature>
<dbReference type="STRING" id="857340.A0A086SY40"/>
<evidence type="ECO:0000256" key="2">
    <source>
        <dbReference type="SAM" id="MobiDB-lite"/>
    </source>
</evidence>
<evidence type="ECO:0000313" key="4">
    <source>
        <dbReference type="EMBL" id="KFH42022.1"/>
    </source>
</evidence>
<dbReference type="InterPro" id="IPR036864">
    <property type="entry name" value="Zn2-C6_fun-type_DNA-bd_sf"/>
</dbReference>
<feature type="domain" description="Zn(2)-C6 fungal-type" evidence="3">
    <location>
        <begin position="69"/>
        <end position="103"/>
    </location>
</feature>
<feature type="compositionally biased region" description="Low complexity" evidence="2">
    <location>
        <begin position="313"/>
        <end position="394"/>
    </location>
</feature>
<dbReference type="EMBL" id="JPKY01000107">
    <property type="protein sequence ID" value="KFH42022.1"/>
    <property type="molecule type" value="Genomic_DNA"/>
</dbReference>
<reference evidence="5" key="1">
    <citation type="journal article" date="2014" name="Genome Announc.">
        <title>Genome sequence and annotation of Acremonium chrysogenum, producer of the beta-lactam antibiotic cephalosporin C.</title>
        <authorList>
            <person name="Terfehr D."/>
            <person name="Dahlmann T.A."/>
            <person name="Specht T."/>
            <person name="Zadra I."/>
            <person name="Kuernsteiner H."/>
            <person name="Kueck U."/>
        </authorList>
    </citation>
    <scope>NUCLEOTIDE SEQUENCE [LARGE SCALE GENOMIC DNA]</scope>
    <source>
        <strain evidence="5">ATCC 11550 / CBS 779.69 / DSM 880 / IAM 14645 / JCM 23072 / IMI 49137</strain>
    </source>
</reference>
<dbReference type="OrthoDB" id="5394557at2759"/>
<keyword evidence="5" id="KW-1185">Reference proteome</keyword>
<sequence length="444" mass="46102">MVTPSCFGSSETRRFASHRTPYPRPFGVSGGPSSEHSLDGGRTGSMSSSGGGGGYDESGSHQRKRIPVACGRCRKRKIRCSGDNGTGEQCTNCRNAGASPCQFLRVSSQEATITLKQDSGFNYNLLDSRAHHARGLTSLPSTQTSPVSTAAAAYHDAAVSLSSMDAYQPYRSSQAYPYGPAAAAAGRGYLAWGAAPGYLDASPSQEQQHPDGSSSSSGGGGYQHHSLYPATSYAPSHDSRYLPSSYQPGTATGPRTMAPYIDAHTAAYGYSVGQSTSTLAHRPAPGVETTNGYECQSQGSDLQQHHPYGRNDSVSSATAYSKSSASPTSSVPEMTPTSSSCGTGSYESSPVSSYPPATLPLAQQQPSISRSETYTAGTTPTTTTAAAPPTASSDFPPPSTSSYVFNDTSTEVGGTGSHSYASSYVLSSGLTEVERKAPSSLLRP</sequence>
<dbReference type="SUPFAM" id="SSF57701">
    <property type="entry name" value="Zn2/Cys6 DNA-binding domain"/>
    <property type="match status" value="1"/>
</dbReference>
<protein>
    <submittedName>
        <fullName evidence="4">Glucose transport transcription regulator-like protein</fullName>
    </submittedName>
</protein>
<feature type="region of interest" description="Disordered" evidence="2">
    <location>
        <begin position="200"/>
        <end position="253"/>
    </location>
</feature>
<organism evidence="4 5">
    <name type="scientific">Hapsidospora chrysogenum (strain ATCC 11550 / CBS 779.69 / DSM 880 / IAM 14645 / JCM 23072 / IMI 49137)</name>
    <name type="common">Acremonium chrysogenum</name>
    <dbReference type="NCBI Taxonomy" id="857340"/>
    <lineage>
        <taxon>Eukaryota</taxon>
        <taxon>Fungi</taxon>
        <taxon>Dikarya</taxon>
        <taxon>Ascomycota</taxon>
        <taxon>Pezizomycotina</taxon>
        <taxon>Sordariomycetes</taxon>
        <taxon>Hypocreomycetidae</taxon>
        <taxon>Hypocreales</taxon>
        <taxon>Bionectriaceae</taxon>
        <taxon>Hapsidospora</taxon>
    </lineage>
</organism>
<evidence type="ECO:0000313" key="5">
    <source>
        <dbReference type="Proteomes" id="UP000029964"/>
    </source>
</evidence>
<dbReference type="GO" id="GO:0000981">
    <property type="term" value="F:DNA-binding transcription factor activity, RNA polymerase II-specific"/>
    <property type="evidence" value="ECO:0007669"/>
    <property type="project" value="InterPro"/>
</dbReference>
<dbReference type="PROSITE" id="PS50048">
    <property type="entry name" value="ZN2_CY6_FUNGAL_2"/>
    <property type="match status" value="1"/>
</dbReference>
<dbReference type="SMART" id="SM00066">
    <property type="entry name" value="GAL4"/>
    <property type="match status" value="1"/>
</dbReference>
<evidence type="ECO:0000256" key="1">
    <source>
        <dbReference type="ARBA" id="ARBA00023242"/>
    </source>
</evidence>
<accession>A0A086SY40</accession>
<dbReference type="GO" id="GO:0008270">
    <property type="term" value="F:zinc ion binding"/>
    <property type="evidence" value="ECO:0007669"/>
    <property type="project" value="InterPro"/>
</dbReference>
<gene>
    <name evidence="4" type="ORF">ACRE_072580</name>
</gene>
<dbReference type="CDD" id="cd00067">
    <property type="entry name" value="GAL4"/>
    <property type="match status" value="1"/>
</dbReference>
<keyword evidence="1" id="KW-0539">Nucleus</keyword>
<feature type="region of interest" description="Disordered" evidence="2">
    <location>
        <begin position="1"/>
        <end position="61"/>
    </location>
</feature>
<feature type="compositionally biased region" description="Polar residues" evidence="2">
    <location>
        <begin position="1"/>
        <end position="10"/>
    </location>
</feature>
<dbReference type="Gene3D" id="4.10.240.10">
    <property type="entry name" value="Zn(2)-C6 fungal-type DNA-binding domain"/>
    <property type="match status" value="1"/>
</dbReference>
<proteinExistence type="predicted"/>
<feature type="region of interest" description="Disordered" evidence="2">
    <location>
        <begin position="276"/>
        <end position="421"/>
    </location>
</feature>
<feature type="compositionally biased region" description="Polar residues" evidence="2">
    <location>
        <begin position="288"/>
        <end position="302"/>
    </location>
</feature>
<dbReference type="Proteomes" id="UP000029964">
    <property type="component" value="Unassembled WGS sequence"/>
</dbReference>
<comment type="caution">
    <text evidence="4">The sequence shown here is derived from an EMBL/GenBank/DDBJ whole genome shotgun (WGS) entry which is preliminary data.</text>
</comment>
<evidence type="ECO:0000259" key="3">
    <source>
        <dbReference type="PROSITE" id="PS50048"/>
    </source>
</evidence>
<dbReference type="AlphaFoldDB" id="A0A086SY40"/>
<dbReference type="Pfam" id="PF00172">
    <property type="entry name" value="Zn_clus"/>
    <property type="match status" value="1"/>
</dbReference>